<dbReference type="InParanoid" id="A0A2K1IZ83"/>
<sequence length="54" mass="6202">MRGTGCMRRWMDGRGAGRARVHPSIERWVGRAGRYAEPMIGRTRIKKGRGREDC</sequence>
<reference evidence="1 3" key="1">
    <citation type="journal article" date="2008" name="Science">
        <title>The Physcomitrella genome reveals evolutionary insights into the conquest of land by plants.</title>
        <authorList>
            <person name="Rensing S."/>
            <person name="Lang D."/>
            <person name="Zimmer A."/>
            <person name="Terry A."/>
            <person name="Salamov A."/>
            <person name="Shapiro H."/>
            <person name="Nishiyama T."/>
            <person name="Perroud P.-F."/>
            <person name="Lindquist E."/>
            <person name="Kamisugi Y."/>
            <person name="Tanahashi T."/>
            <person name="Sakakibara K."/>
            <person name="Fujita T."/>
            <person name="Oishi K."/>
            <person name="Shin-I T."/>
            <person name="Kuroki Y."/>
            <person name="Toyoda A."/>
            <person name="Suzuki Y."/>
            <person name="Hashimoto A."/>
            <person name="Yamaguchi K."/>
            <person name="Sugano A."/>
            <person name="Kohara Y."/>
            <person name="Fujiyama A."/>
            <person name="Anterola A."/>
            <person name="Aoki S."/>
            <person name="Ashton N."/>
            <person name="Barbazuk W.B."/>
            <person name="Barker E."/>
            <person name="Bennetzen J."/>
            <person name="Bezanilla M."/>
            <person name="Blankenship R."/>
            <person name="Cho S.H."/>
            <person name="Dutcher S."/>
            <person name="Estelle M."/>
            <person name="Fawcett J.A."/>
            <person name="Gundlach H."/>
            <person name="Hanada K."/>
            <person name="Heyl A."/>
            <person name="Hicks K.A."/>
            <person name="Hugh J."/>
            <person name="Lohr M."/>
            <person name="Mayer K."/>
            <person name="Melkozernov A."/>
            <person name="Murata T."/>
            <person name="Nelson D."/>
            <person name="Pils B."/>
            <person name="Prigge M."/>
            <person name="Reiss B."/>
            <person name="Renner T."/>
            <person name="Rombauts S."/>
            <person name="Rushton P."/>
            <person name="Sanderfoot A."/>
            <person name="Schween G."/>
            <person name="Shiu S.-H."/>
            <person name="Stueber K."/>
            <person name="Theodoulou F.L."/>
            <person name="Tu H."/>
            <person name="Van de Peer Y."/>
            <person name="Verrier P.J."/>
            <person name="Waters E."/>
            <person name="Wood A."/>
            <person name="Yang L."/>
            <person name="Cove D."/>
            <person name="Cuming A."/>
            <person name="Hasebe M."/>
            <person name="Lucas S."/>
            <person name="Mishler D.B."/>
            <person name="Reski R."/>
            <person name="Grigoriev I."/>
            <person name="Quatrano R.S."/>
            <person name="Boore J.L."/>
        </authorList>
    </citation>
    <scope>NUCLEOTIDE SEQUENCE [LARGE SCALE GENOMIC DNA]</scope>
    <source>
        <strain evidence="2 3">cv. Gransden 2004</strain>
    </source>
</reference>
<organism evidence="1">
    <name type="scientific">Physcomitrium patens</name>
    <name type="common">Spreading-leaved earth moss</name>
    <name type="synonym">Physcomitrella patens</name>
    <dbReference type="NCBI Taxonomy" id="3218"/>
    <lineage>
        <taxon>Eukaryota</taxon>
        <taxon>Viridiplantae</taxon>
        <taxon>Streptophyta</taxon>
        <taxon>Embryophyta</taxon>
        <taxon>Bryophyta</taxon>
        <taxon>Bryophytina</taxon>
        <taxon>Bryopsida</taxon>
        <taxon>Funariidae</taxon>
        <taxon>Funariales</taxon>
        <taxon>Funariaceae</taxon>
        <taxon>Physcomitrium</taxon>
    </lineage>
</organism>
<protein>
    <submittedName>
        <fullName evidence="1 2">Uncharacterized protein</fullName>
    </submittedName>
</protein>
<accession>A0A2K1IZ83</accession>
<evidence type="ECO:0000313" key="1">
    <source>
        <dbReference type="EMBL" id="PNR34594.1"/>
    </source>
</evidence>
<dbReference type="EnsemblPlants" id="Pp3c19_21410V3.1">
    <property type="protein sequence ID" value="PAC:32938695.CDS.1"/>
    <property type="gene ID" value="Pp3c19_21410"/>
</dbReference>
<dbReference type="Proteomes" id="UP000006727">
    <property type="component" value="Chromosome 19"/>
</dbReference>
<keyword evidence="3" id="KW-1185">Reference proteome</keyword>
<dbReference type="Gramene" id="Pp3c19_21410V3.1">
    <property type="protein sequence ID" value="PAC:32938695.CDS.1"/>
    <property type="gene ID" value="Pp3c19_21410"/>
</dbReference>
<dbReference type="AlphaFoldDB" id="A0A2K1IZ83"/>
<gene>
    <name evidence="1" type="ORF">PHYPA_024411</name>
</gene>
<reference evidence="1 3" key="2">
    <citation type="journal article" date="2018" name="Plant J.">
        <title>The Physcomitrella patens chromosome-scale assembly reveals moss genome structure and evolution.</title>
        <authorList>
            <person name="Lang D."/>
            <person name="Ullrich K.K."/>
            <person name="Murat F."/>
            <person name="Fuchs J."/>
            <person name="Jenkins J."/>
            <person name="Haas F.B."/>
            <person name="Piednoel M."/>
            <person name="Gundlach H."/>
            <person name="Van Bel M."/>
            <person name="Meyberg R."/>
            <person name="Vives C."/>
            <person name="Morata J."/>
            <person name="Symeonidi A."/>
            <person name="Hiss M."/>
            <person name="Muchero W."/>
            <person name="Kamisugi Y."/>
            <person name="Saleh O."/>
            <person name="Blanc G."/>
            <person name="Decker E.L."/>
            <person name="van Gessel N."/>
            <person name="Grimwood J."/>
            <person name="Hayes R.D."/>
            <person name="Graham S.W."/>
            <person name="Gunter L.E."/>
            <person name="McDaniel S.F."/>
            <person name="Hoernstein S.N.W."/>
            <person name="Larsson A."/>
            <person name="Li F.W."/>
            <person name="Perroud P.F."/>
            <person name="Phillips J."/>
            <person name="Ranjan P."/>
            <person name="Rokshar D.S."/>
            <person name="Rothfels C.J."/>
            <person name="Schneider L."/>
            <person name="Shu S."/>
            <person name="Stevenson D.W."/>
            <person name="Thummler F."/>
            <person name="Tillich M."/>
            <person name="Villarreal Aguilar J.C."/>
            <person name="Widiez T."/>
            <person name="Wong G.K."/>
            <person name="Wymore A."/>
            <person name="Zhang Y."/>
            <person name="Zimmer A.D."/>
            <person name="Quatrano R.S."/>
            <person name="Mayer K.F.X."/>
            <person name="Goodstein D."/>
            <person name="Casacuberta J.M."/>
            <person name="Vandepoele K."/>
            <person name="Reski R."/>
            <person name="Cuming A.C."/>
            <person name="Tuskan G.A."/>
            <person name="Maumus F."/>
            <person name="Salse J."/>
            <person name="Schmutz J."/>
            <person name="Rensing S.A."/>
        </authorList>
    </citation>
    <scope>NUCLEOTIDE SEQUENCE [LARGE SCALE GENOMIC DNA]</scope>
    <source>
        <strain evidence="2 3">cv. Gransden 2004</strain>
    </source>
</reference>
<evidence type="ECO:0000313" key="3">
    <source>
        <dbReference type="Proteomes" id="UP000006727"/>
    </source>
</evidence>
<reference evidence="2" key="3">
    <citation type="submission" date="2020-12" db="UniProtKB">
        <authorList>
            <consortium name="EnsemblPlants"/>
        </authorList>
    </citation>
    <scope>IDENTIFICATION</scope>
</reference>
<name>A0A2K1IZ83_PHYPA</name>
<proteinExistence type="predicted"/>
<dbReference type="EMBL" id="ABEU02000019">
    <property type="protein sequence ID" value="PNR34594.1"/>
    <property type="molecule type" value="Genomic_DNA"/>
</dbReference>
<evidence type="ECO:0000313" key="2">
    <source>
        <dbReference type="EnsemblPlants" id="PAC:32938695.CDS.1"/>
    </source>
</evidence>